<dbReference type="SUPFAM" id="SSF56112">
    <property type="entry name" value="Protein kinase-like (PK-like)"/>
    <property type="match status" value="1"/>
</dbReference>
<protein>
    <recommendedName>
        <fullName evidence="3">Protein kinase domain-containing protein</fullName>
    </recommendedName>
</protein>
<evidence type="ECO:0000313" key="2">
    <source>
        <dbReference type="Proteomes" id="UP000772434"/>
    </source>
</evidence>
<gene>
    <name evidence="1" type="ORF">BDP27DRAFT_401843</name>
</gene>
<keyword evidence="2" id="KW-1185">Reference proteome</keyword>
<dbReference type="InterPro" id="IPR011009">
    <property type="entry name" value="Kinase-like_dom_sf"/>
</dbReference>
<dbReference type="AlphaFoldDB" id="A0A9P5PC75"/>
<dbReference type="Proteomes" id="UP000772434">
    <property type="component" value="Unassembled WGS sequence"/>
</dbReference>
<name>A0A9P5PC75_9AGAR</name>
<reference evidence="1" key="1">
    <citation type="submission" date="2020-11" db="EMBL/GenBank/DDBJ databases">
        <authorList>
            <consortium name="DOE Joint Genome Institute"/>
            <person name="Ahrendt S."/>
            <person name="Riley R."/>
            <person name="Andreopoulos W."/>
            <person name="Labutti K."/>
            <person name="Pangilinan J."/>
            <person name="Ruiz-Duenas F.J."/>
            <person name="Barrasa J.M."/>
            <person name="Sanchez-Garcia M."/>
            <person name="Camarero S."/>
            <person name="Miyauchi S."/>
            <person name="Serrano A."/>
            <person name="Linde D."/>
            <person name="Babiker R."/>
            <person name="Drula E."/>
            <person name="Ayuso-Fernandez I."/>
            <person name="Pacheco R."/>
            <person name="Padilla G."/>
            <person name="Ferreira P."/>
            <person name="Barriuso J."/>
            <person name="Kellner H."/>
            <person name="Castanera R."/>
            <person name="Alfaro M."/>
            <person name="Ramirez L."/>
            <person name="Pisabarro A.G."/>
            <person name="Kuo A."/>
            <person name="Tritt A."/>
            <person name="Lipzen A."/>
            <person name="He G."/>
            <person name="Yan M."/>
            <person name="Ng V."/>
            <person name="Cullen D."/>
            <person name="Martin F."/>
            <person name="Rosso M.-N."/>
            <person name="Henrissat B."/>
            <person name="Hibbett D."/>
            <person name="Martinez A.T."/>
            <person name="Grigoriev I.V."/>
        </authorList>
    </citation>
    <scope>NUCLEOTIDE SEQUENCE</scope>
    <source>
        <strain evidence="1">AH 40177</strain>
    </source>
</reference>
<dbReference type="EMBL" id="JADNRY010000231">
    <property type="protein sequence ID" value="KAF9060699.1"/>
    <property type="molecule type" value="Genomic_DNA"/>
</dbReference>
<evidence type="ECO:0000313" key="1">
    <source>
        <dbReference type="EMBL" id="KAF9060699.1"/>
    </source>
</evidence>
<evidence type="ECO:0008006" key="3">
    <source>
        <dbReference type="Google" id="ProtNLM"/>
    </source>
</evidence>
<proteinExistence type="predicted"/>
<organism evidence="1 2">
    <name type="scientific">Rhodocollybia butyracea</name>
    <dbReference type="NCBI Taxonomy" id="206335"/>
    <lineage>
        <taxon>Eukaryota</taxon>
        <taxon>Fungi</taxon>
        <taxon>Dikarya</taxon>
        <taxon>Basidiomycota</taxon>
        <taxon>Agaricomycotina</taxon>
        <taxon>Agaricomycetes</taxon>
        <taxon>Agaricomycetidae</taxon>
        <taxon>Agaricales</taxon>
        <taxon>Marasmiineae</taxon>
        <taxon>Omphalotaceae</taxon>
        <taxon>Rhodocollybia</taxon>
    </lineage>
</organism>
<dbReference type="OrthoDB" id="3041801at2759"/>
<comment type="caution">
    <text evidence="1">The sequence shown here is derived from an EMBL/GenBank/DDBJ whole genome shotgun (WGS) entry which is preliminary data.</text>
</comment>
<sequence length="224" mass="25255">MSLSREEVKSESILQDWWLESSWPLSKETTCSIFDRLYHTKIIVDGQEVYGDLRTYSSEKLALDFPRVLKLGKVWENNRAVAKVVNNNELNALKEMRNVPGIPLLLGTLYINSLGLTITFMENVGECLEEYEPIDSGVTSELKKILTTIHDYGWHHHDVNHAPNFVKSKSDSYFVVDYGAAERVTTGIECHILVTTATDETLLETSPASCPNTSPKPKLSFFGL</sequence>
<accession>A0A9P5PC75</accession>